<geneLocation type="plasmid" evidence="4">
    <name>pMC-NDM</name>
</geneLocation>
<dbReference type="NCBIfam" id="NF010265">
    <property type="entry name" value="PRK13711.1"/>
    <property type="match status" value="1"/>
</dbReference>
<reference evidence="3" key="3">
    <citation type="submission" date="2015-06" db="EMBL/GenBank/DDBJ databases">
        <title>Characterization of pHeBE7, an IncFII type virulence-resistance plasmid carrying blaCTX-M-98b, blaTEM-1 and rmtB from chicken in China.</title>
        <authorList>
            <person name="Yang Y."/>
            <person name="Zhang A."/>
            <person name="Wang H."/>
        </authorList>
    </citation>
    <scope>NUCLEOTIDE SEQUENCE</scope>
    <source>
        <strain evidence="3">HeB7</strain>
        <plasmid evidence="3">pHeBE7</plasmid>
    </source>
</reference>
<keyword evidence="2" id="KW-0614">Plasmid</keyword>
<dbReference type="EMBL" id="HG003695">
    <property type="protein sequence ID" value="CDF66192.1"/>
    <property type="molecule type" value="Other_DNA"/>
</dbReference>
<dbReference type="AlphaFoldDB" id="I1WZR3"/>
<keyword evidence="1" id="KW-0812">Transmembrane</keyword>
<sequence length="147" mass="16834">MSRWPHRPPSWSTSTRLRHYRFYRGQRMPPVLWRGWIPFCRCTEEKKVRNKQVVLLIAGISGIATGIIVSLNIPFIHQGLFYPASPVEIVVSLCLTFSVSVVFFVGAIVGWISVSEIYYSRRTGRKYRDIPAEMSYAPGEQIKGGQE</sequence>
<geneLocation type="plasmid" evidence="3">
    <name>pHeBE7</name>
</geneLocation>
<proteinExistence type="predicted"/>
<evidence type="ECO:0000313" key="3">
    <source>
        <dbReference type="EMBL" id="ALT06280.1"/>
    </source>
</evidence>
<geneLocation type="plasmid" evidence="2">
    <name>pGUE-NDM</name>
</geneLocation>
<name>I1WZR3_ECOLX</name>
<evidence type="ECO:0000256" key="1">
    <source>
        <dbReference type="SAM" id="Phobius"/>
    </source>
</evidence>
<protein>
    <submittedName>
        <fullName evidence="2 3">TrbJ</fullName>
    </submittedName>
</protein>
<keyword evidence="1" id="KW-1133">Transmembrane helix</keyword>
<organism evidence="2">
    <name type="scientific">Escherichia coli</name>
    <dbReference type="NCBI Taxonomy" id="562"/>
    <lineage>
        <taxon>Bacteria</taxon>
        <taxon>Pseudomonadati</taxon>
        <taxon>Pseudomonadota</taxon>
        <taxon>Gammaproteobacteria</taxon>
        <taxon>Enterobacterales</taxon>
        <taxon>Enterobacteriaceae</taxon>
        <taxon>Escherichia</taxon>
    </lineage>
</organism>
<reference evidence="2" key="1">
    <citation type="journal article" date="2012" name="PLoS ONE">
        <title>Characterization of an IncFII Plasmid Encoding NDM-1 from Escherichia coli ST131.</title>
        <authorList>
            <person name="Bonnin R.A."/>
            <person name="Poirel L."/>
            <person name="Carattoli A."/>
            <person name="Nordmann P."/>
        </authorList>
    </citation>
    <scope>NUCLEOTIDE SEQUENCE</scope>
    <source>
        <strain evidence="2">GUE</strain>
        <plasmid evidence="2">pGUE-NDM</plasmid>
    </source>
</reference>
<dbReference type="EMBL" id="JQ364967">
    <property type="protein sequence ID" value="AFI72796.1"/>
    <property type="molecule type" value="Genomic_DNA"/>
</dbReference>
<evidence type="ECO:0000313" key="4">
    <source>
        <dbReference type="EMBL" id="CDF66192.1"/>
    </source>
</evidence>
<feature type="transmembrane region" description="Helical" evidence="1">
    <location>
        <begin position="89"/>
        <end position="119"/>
    </location>
</feature>
<gene>
    <name evidence="2" type="primary">trbJ</name>
</gene>
<reference evidence="4" key="2">
    <citation type="journal article" date="2014" name="Antimicrob. Agents Chemother.">
        <title>The First NDM Metallo-?-Lactamase-Producing Enterobacteriaceae Isolate in Poland: Evolution of IncFII-Type Plasmids Carrying the blaNDM-1 Gene.</title>
        <authorList>
            <person name="Fiett J."/>
            <person name="Baraniak A."/>
            <person name="Izdebski R."/>
            <person name="Sitkiewicz I."/>
            <person name="Zabicka D."/>
            <person name="Meler A."/>
            <person name="Filczak K."/>
            <person name="Hryniewicz W."/>
            <person name="Gniadkowski M."/>
        </authorList>
    </citation>
    <scope>NUCLEOTIDE SEQUENCE [LARGE SCALE GENOMIC DNA]</scope>
    <source>
        <strain evidence="4">NMI5428/11</strain>
        <plasmid evidence="4">pMC-NDM</plasmid>
    </source>
</reference>
<evidence type="ECO:0000313" key="2">
    <source>
        <dbReference type="EMBL" id="AFI72796.1"/>
    </source>
</evidence>
<keyword evidence="1" id="KW-0472">Membrane</keyword>
<dbReference type="EMBL" id="KT002541">
    <property type="protein sequence ID" value="ALT06280.1"/>
    <property type="molecule type" value="Genomic_DNA"/>
</dbReference>
<accession>I1WZR3</accession>
<feature type="transmembrane region" description="Helical" evidence="1">
    <location>
        <begin position="53"/>
        <end position="77"/>
    </location>
</feature>